<dbReference type="Gene3D" id="1.10.287.950">
    <property type="entry name" value="Methyl-accepting chemotaxis protein"/>
    <property type="match status" value="1"/>
</dbReference>
<dbReference type="GO" id="GO:0004888">
    <property type="term" value="F:transmembrane signaling receptor activity"/>
    <property type="evidence" value="ECO:0007669"/>
    <property type="project" value="InterPro"/>
</dbReference>
<dbReference type="PROSITE" id="PS50885">
    <property type="entry name" value="HAMP"/>
    <property type="match status" value="1"/>
</dbReference>
<dbReference type="SMART" id="SM00304">
    <property type="entry name" value="HAMP"/>
    <property type="match status" value="1"/>
</dbReference>
<dbReference type="Proteomes" id="UP000249130">
    <property type="component" value="Unassembled WGS sequence"/>
</dbReference>
<dbReference type="Pfam" id="PF00015">
    <property type="entry name" value="MCPsignal"/>
    <property type="match status" value="1"/>
</dbReference>
<evidence type="ECO:0000259" key="8">
    <source>
        <dbReference type="PROSITE" id="PS50192"/>
    </source>
</evidence>
<dbReference type="GO" id="GO:0006935">
    <property type="term" value="P:chemotaxis"/>
    <property type="evidence" value="ECO:0007669"/>
    <property type="project" value="InterPro"/>
</dbReference>
<evidence type="ECO:0000256" key="2">
    <source>
        <dbReference type="ARBA" id="ARBA00022519"/>
    </source>
</evidence>
<sequence length="560" mass="58721">MKLSNLRIFSKVAICIGLMAALTLGALAMTALRIFEADSHYTDLIENDVGGMKISIRAGQLLFNEGRLQWRLIADPVPADRQAVIDQIAANRTEYKTRMNEAKAQLPRYAGTIDALLADYDATIKVSRPIEQAVLAGDRDRAIREAFALASRNDAYRKQHAALNDEIERNLRTSSKALAAATASTVWMTCASVVAVLAALGALAFFIVQTGVSKPITSLADTMKRLAEGEFGAVVTGADRKDEIGAMARSVEVFKTNGIEAKRAREQSTANEEMAARKRRDEMNALAAEFERAVGGIVSTVGTSATRLQAAAGELTDTAESTQRLSASVATAAGQASSNVQSVASATNEMNSSVQEIGRHVQESTRIAADAVRQAERTDERINDLSKAAARIGDVVKLITAIAEQTNLLALNATIEAARAGEAGKGFAVVAQEVKALAAQTGKATGDIAAQVSGMQAATEESVTAIKEIGGTISRIAEIASSIAAGIEEQGAATAEISRSVEQAAQGTAQVAANIGDVSRGANNTGSASAAVLGEARSLSKESEQLRAEVAKFLDTVRSA</sequence>
<evidence type="ECO:0008006" key="12">
    <source>
        <dbReference type="Google" id="ProtNLM"/>
    </source>
</evidence>
<dbReference type="PROSITE" id="PS50192">
    <property type="entry name" value="T_SNARE"/>
    <property type="match status" value="1"/>
</dbReference>
<feature type="domain" description="T-SNARE coiled-coil homology" evidence="8">
    <location>
        <begin position="456"/>
        <end position="518"/>
    </location>
</feature>
<protein>
    <recommendedName>
        <fullName evidence="12">Methyl-accepting chemotaxis protein</fullName>
    </recommendedName>
</protein>
<keyword evidence="3 5" id="KW-0807">Transducer</keyword>
<dbReference type="PRINTS" id="PR00260">
    <property type="entry name" value="CHEMTRNSDUCR"/>
</dbReference>
<keyword evidence="6" id="KW-0812">Transmembrane</keyword>
<keyword evidence="6" id="KW-0472">Membrane</keyword>
<comment type="similarity">
    <text evidence="4">Belongs to the methyl-accepting chemotaxis (MCP) protein family.</text>
</comment>
<accession>A0A327L387</accession>
<dbReference type="SUPFAM" id="SSF58104">
    <property type="entry name" value="Methyl-accepting chemotaxis protein (MCP) signaling domain"/>
    <property type="match status" value="1"/>
</dbReference>
<dbReference type="EMBL" id="NPEX01000063">
    <property type="protein sequence ID" value="RAI43952.1"/>
    <property type="molecule type" value="Genomic_DNA"/>
</dbReference>
<proteinExistence type="inferred from homology"/>
<name>A0A327L387_9BRAD</name>
<feature type="domain" description="HAMP" evidence="9">
    <location>
        <begin position="210"/>
        <end position="263"/>
    </location>
</feature>
<dbReference type="OrthoDB" id="8456673at2"/>
<keyword evidence="6" id="KW-1133">Transmembrane helix</keyword>
<reference evidence="10 11" key="1">
    <citation type="submission" date="2017-07" db="EMBL/GenBank/DDBJ databases">
        <title>Draft Genome Sequences of Select Purple Nonsulfur Bacteria.</title>
        <authorList>
            <person name="Lasarre B."/>
            <person name="Mckinlay J.B."/>
        </authorList>
    </citation>
    <scope>NUCLEOTIDE SEQUENCE [LARGE SCALE GENOMIC DNA]</scope>
    <source>
        <strain evidence="10 11">DSM 5909</strain>
    </source>
</reference>
<dbReference type="PROSITE" id="PS50111">
    <property type="entry name" value="CHEMOTAXIS_TRANSDUC_2"/>
    <property type="match status" value="1"/>
</dbReference>
<evidence type="ECO:0000256" key="1">
    <source>
        <dbReference type="ARBA" id="ARBA00004429"/>
    </source>
</evidence>
<dbReference type="PANTHER" id="PTHR32089">
    <property type="entry name" value="METHYL-ACCEPTING CHEMOTAXIS PROTEIN MCPB"/>
    <property type="match status" value="1"/>
</dbReference>
<keyword evidence="11" id="KW-1185">Reference proteome</keyword>
<organism evidence="10 11">
    <name type="scientific">Rhodoplanes roseus</name>
    <dbReference type="NCBI Taxonomy" id="29409"/>
    <lineage>
        <taxon>Bacteria</taxon>
        <taxon>Pseudomonadati</taxon>
        <taxon>Pseudomonadota</taxon>
        <taxon>Alphaproteobacteria</taxon>
        <taxon>Hyphomicrobiales</taxon>
        <taxon>Nitrobacteraceae</taxon>
        <taxon>Rhodoplanes</taxon>
    </lineage>
</organism>
<evidence type="ECO:0000256" key="5">
    <source>
        <dbReference type="PROSITE-ProRule" id="PRU00284"/>
    </source>
</evidence>
<gene>
    <name evidence="10" type="ORF">CH341_11565</name>
</gene>
<evidence type="ECO:0000313" key="10">
    <source>
        <dbReference type="EMBL" id="RAI43952.1"/>
    </source>
</evidence>
<dbReference type="InterPro" id="IPR003660">
    <property type="entry name" value="HAMP_dom"/>
</dbReference>
<evidence type="ECO:0000256" key="4">
    <source>
        <dbReference type="ARBA" id="ARBA00029447"/>
    </source>
</evidence>
<evidence type="ECO:0000256" key="3">
    <source>
        <dbReference type="ARBA" id="ARBA00023224"/>
    </source>
</evidence>
<dbReference type="GO" id="GO:0005886">
    <property type="term" value="C:plasma membrane"/>
    <property type="evidence" value="ECO:0007669"/>
    <property type="project" value="UniProtKB-SubCell"/>
</dbReference>
<dbReference type="InterPro" id="IPR004090">
    <property type="entry name" value="Chemotax_Me-accpt_rcpt"/>
</dbReference>
<dbReference type="Gene3D" id="1.10.8.500">
    <property type="entry name" value="HAMP domain in histidine kinase"/>
    <property type="match status" value="1"/>
</dbReference>
<dbReference type="InterPro" id="IPR004089">
    <property type="entry name" value="MCPsignal_dom"/>
</dbReference>
<evidence type="ECO:0000313" key="11">
    <source>
        <dbReference type="Proteomes" id="UP000249130"/>
    </source>
</evidence>
<dbReference type="SUPFAM" id="SSF158472">
    <property type="entry name" value="HAMP domain-like"/>
    <property type="match status" value="1"/>
</dbReference>
<keyword evidence="2" id="KW-0997">Cell inner membrane</keyword>
<keyword evidence="2" id="KW-1003">Cell membrane</keyword>
<dbReference type="GO" id="GO:0007165">
    <property type="term" value="P:signal transduction"/>
    <property type="evidence" value="ECO:0007669"/>
    <property type="project" value="UniProtKB-KW"/>
</dbReference>
<evidence type="ECO:0000259" key="7">
    <source>
        <dbReference type="PROSITE" id="PS50111"/>
    </source>
</evidence>
<dbReference type="InterPro" id="IPR000727">
    <property type="entry name" value="T_SNARE_dom"/>
</dbReference>
<dbReference type="Pfam" id="PF00672">
    <property type="entry name" value="HAMP"/>
    <property type="match status" value="1"/>
</dbReference>
<evidence type="ECO:0000259" key="9">
    <source>
        <dbReference type="PROSITE" id="PS50885"/>
    </source>
</evidence>
<dbReference type="AlphaFoldDB" id="A0A327L387"/>
<feature type="domain" description="Methyl-accepting transducer" evidence="7">
    <location>
        <begin position="286"/>
        <end position="526"/>
    </location>
</feature>
<feature type="transmembrane region" description="Helical" evidence="6">
    <location>
        <begin position="186"/>
        <end position="208"/>
    </location>
</feature>
<dbReference type="PANTHER" id="PTHR32089:SF112">
    <property type="entry name" value="LYSOZYME-LIKE PROTEIN-RELATED"/>
    <property type="match status" value="1"/>
</dbReference>
<dbReference type="CDD" id="cd06225">
    <property type="entry name" value="HAMP"/>
    <property type="match status" value="1"/>
</dbReference>
<dbReference type="RefSeq" id="WP_111419194.1">
    <property type="nucleotide sequence ID" value="NZ_NPEX01000063.1"/>
</dbReference>
<comment type="caution">
    <text evidence="10">The sequence shown here is derived from an EMBL/GenBank/DDBJ whole genome shotgun (WGS) entry which is preliminary data.</text>
</comment>
<comment type="subcellular location">
    <subcellularLocation>
        <location evidence="1">Cell inner membrane</location>
        <topology evidence="1">Multi-pass membrane protein</topology>
    </subcellularLocation>
</comment>
<dbReference type="SMART" id="SM00283">
    <property type="entry name" value="MA"/>
    <property type="match status" value="1"/>
</dbReference>
<evidence type="ECO:0000256" key="6">
    <source>
        <dbReference type="SAM" id="Phobius"/>
    </source>
</evidence>